<name>A0ABP3PCF4_SACER</name>
<evidence type="ECO:0000313" key="1">
    <source>
        <dbReference type="EMBL" id="GAA0564767.1"/>
    </source>
</evidence>
<sequence length="90" mass="9467">MATASPDRERAGSGVAQRGQVRLVLHPGQQLRGAPAAARARIRVPSAGGSVRGTFKLSQDMPPDVRARVRADLRAAHPQLAELMAAHDPG</sequence>
<comment type="caution">
    <text evidence="1">The sequence shown here is derived from an EMBL/GenBank/DDBJ whole genome shotgun (WGS) entry which is preliminary data.</text>
</comment>
<dbReference type="RefSeq" id="WP_143538222.1">
    <property type="nucleotide sequence ID" value="NZ_BAAAGS010000114.1"/>
</dbReference>
<evidence type="ECO:0000313" key="2">
    <source>
        <dbReference type="Proteomes" id="UP001500729"/>
    </source>
</evidence>
<keyword evidence="2" id="KW-1185">Reference proteome</keyword>
<protein>
    <submittedName>
        <fullName evidence="1">Uncharacterized protein</fullName>
    </submittedName>
</protein>
<reference evidence="2" key="1">
    <citation type="journal article" date="2019" name="Int. J. Syst. Evol. Microbiol.">
        <title>The Global Catalogue of Microorganisms (GCM) 10K type strain sequencing project: providing services to taxonomists for standard genome sequencing and annotation.</title>
        <authorList>
            <consortium name="The Broad Institute Genomics Platform"/>
            <consortium name="The Broad Institute Genome Sequencing Center for Infectious Disease"/>
            <person name="Wu L."/>
            <person name="Ma J."/>
        </authorList>
    </citation>
    <scope>NUCLEOTIDE SEQUENCE [LARGE SCALE GENOMIC DNA]</scope>
    <source>
        <strain evidence="2">JCM 10303</strain>
    </source>
</reference>
<proteinExistence type="predicted"/>
<accession>A0ABP3PCF4</accession>
<gene>
    <name evidence="1" type="ORF">GCM10009533_70850</name>
</gene>
<organism evidence="1 2">
    <name type="scientific">Saccharopolyspora erythraea</name>
    <name type="common">Streptomyces erythraeus</name>
    <dbReference type="NCBI Taxonomy" id="1836"/>
    <lineage>
        <taxon>Bacteria</taxon>
        <taxon>Bacillati</taxon>
        <taxon>Actinomycetota</taxon>
        <taxon>Actinomycetes</taxon>
        <taxon>Pseudonocardiales</taxon>
        <taxon>Pseudonocardiaceae</taxon>
        <taxon>Saccharopolyspora</taxon>
    </lineage>
</organism>
<dbReference type="Proteomes" id="UP001500729">
    <property type="component" value="Unassembled WGS sequence"/>
</dbReference>
<dbReference type="EMBL" id="BAAAGS010000114">
    <property type="protein sequence ID" value="GAA0564767.1"/>
    <property type="molecule type" value="Genomic_DNA"/>
</dbReference>